<comment type="caution">
    <text evidence="1">The sequence shown here is derived from an EMBL/GenBank/DDBJ whole genome shotgun (WGS) entry which is preliminary data.</text>
</comment>
<evidence type="ECO:0000313" key="1">
    <source>
        <dbReference type="EMBL" id="KEC56098.1"/>
    </source>
</evidence>
<gene>
    <name evidence="1" type="ORF">O9A_00323</name>
</gene>
<organism evidence="1 2">
    <name type="scientific">Bartonella koehlerae C-29</name>
    <dbReference type="NCBI Taxonomy" id="1134510"/>
    <lineage>
        <taxon>Bacteria</taxon>
        <taxon>Pseudomonadati</taxon>
        <taxon>Pseudomonadota</taxon>
        <taxon>Alphaproteobacteria</taxon>
        <taxon>Hyphomicrobiales</taxon>
        <taxon>Bartonellaceae</taxon>
        <taxon>Bartonella</taxon>
    </lineage>
</organism>
<dbReference type="EMBL" id="AHPL01000003">
    <property type="protein sequence ID" value="KEC56098.1"/>
    <property type="molecule type" value="Genomic_DNA"/>
</dbReference>
<protein>
    <submittedName>
        <fullName evidence="1">Uncharacterized protein</fullName>
    </submittedName>
</protein>
<sequence>MPSLSKCTLILRTINFTVGFRRIRQLREPRWQKVKPRFGFKELYYDIDVLSQALRCLLMTWNWNTIIQILHFIDRNKNTQTIADKSYGYASEIRRKRVKWQNCICVFSSYFN</sequence>
<name>A0A067WH42_9HYPH</name>
<reference evidence="1 2" key="1">
    <citation type="submission" date="2012-04" db="EMBL/GenBank/DDBJ databases">
        <title>The Genome Sequence of Bartonella koehlerae C-29.</title>
        <authorList>
            <consortium name="The Broad Institute Genome Sequencing Platform"/>
            <consortium name="The Broad Institute Genome Sequencing Center for Infectious Disease"/>
            <person name="Feldgarden M."/>
            <person name="Kirby J."/>
            <person name="Kosoy M."/>
            <person name="Birtles R."/>
            <person name="Probert W.S."/>
            <person name="Chiaraviglio L."/>
            <person name="Walker B."/>
            <person name="Young S.K."/>
            <person name="Zeng Q."/>
            <person name="Gargeya S."/>
            <person name="Fitzgerald M."/>
            <person name="Haas B."/>
            <person name="Abouelleil A."/>
            <person name="Alvarado L."/>
            <person name="Arachchi H.M."/>
            <person name="Berlin A.M."/>
            <person name="Chapman S.B."/>
            <person name="Goldberg J."/>
            <person name="Griggs A."/>
            <person name="Gujja S."/>
            <person name="Hansen M."/>
            <person name="Howarth C."/>
            <person name="Imamovic A."/>
            <person name="Larimer J."/>
            <person name="McCowen C."/>
            <person name="Montmayeur A."/>
            <person name="Murphy C."/>
            <person name="Neiman D."/>
            <person name="Pearson M."/>
            <person name="Priest M."/>
            <person name="Roberts A."/>
            <person name="Saif S."/>
            <person name="Shea T."/>
            <person name="Sisk P."/>
            <person name="Sykes S."/>
            <person name="Wortman J."/>
            <person name="Nusbaum C."/>
            <person name="Birren B."/>
        </authorList>
    </citation>
    <scope>NUCLEOTIDE SEQUENCE [LARGE SCALE GENOMIC DNA]</scope>
    <source>
        <strain evidence="1 2">C-29</strain>
    </source>
</reference>
<dbReference type="AlphaFoldDB" id="A0A067WH42"/>
<dbReference type="Proteomes" id="UP000027015">
    <property type="component" value="Unassembled WGS sequence"/>
</dbReference>
<accession>A0A067WH42</accession>
<proteinExistence type="predicted"/>
<evidence type="ECO:0000313" key="2">
    <source>
        <dbReference type="Proteomes" id="UP000027015"/>
    </source>
</evidence>
<keyword evidence="2" id="KW-1185">Reference proteome</keyword>
<dbReference type="HOGENOM" id="CLU_2140950_0_0_5"/>